<dbReference type="AlphaFoldDB" id="A0A562SD43"/>
<protein>
    <submittedName>
        <fullName evidence="2">Uncharacterized protein</fullName>
    </submittedName>
</protein>
<gene>
    <name evidence="2" type="ORF">IQ13_3570</name>
</gene>
<keyword evidence="1" id="KW-0472">Membrane</keyword>
<dbReference type="Proteomes" id="UP000316167">
    <property type="component" value="Unassembled WGS sequence"/>
</dbReference>
<comment type="caution">
    <text evidence="2">The sequence shown here is derived from an EMBL/GenBank/DDBJ whole genome shotgun (WGS) entry which is preliminary data.</text>
</comment>
<evidence type="ECO:0000313" key="2">
    <source>
        <dbReference type="EMBL" id="TWI79168.1"/>
    </source>
</evidence>
<reference evidence="2 3" key="1">
    <citation type="journal article" date="2015" name="Stand. Genomic Sci.">
        <title>Genomic Encyclopedia of Bacterial and Archaeal Type Strains, Phase III: the genomes of soil and plant-associated and newly described type strains.</title>
        <authorList>
            <person name="Whitman W.B."/>
            <person name="Woyke T."/>
            <person name="Klenk H.P."/>
            <person name="Zhou Y."/>
            <person name="Lilburn T.G."/>
            <person name="Beck B.J."/>
            <person name="De Vos P."/>
            <person name="Vandamme P."/>
            <person name="Eisen J.A."/>
            <person name="Garrity G."/>
            <person name="Hugenholtz P."/>
            <person name="Kyrpides N.C."/>
        </authorList>
    </citation>
    <scope>NUCLEOTIDE SEQUENCE [LARGE SCALE GENOMIC DNA]</scope>
    <source>
        <strain evidence="2 3">CGMCC 1.7271</strain>
    </source>
</reference>
<feature type="transmembrane region" description="Helical" evidence="1">
    <location>
        <begin position="100"/>
        <end position="119"/>
    </location>
</feature>
<feature type="transmembrane region" description="Helical" evidence="1">
    <location>
        <begin position="37"/>
        <end position="55"/>
    </location>
</feature>
<sequence>MSNQVIYSIPARFRRIENLHILFWLIKDAFWALNLRIPGLIMIVPTVLAAVLITWQTRKLISELVHNLAVVFWIFANCTWMIGEFYGWDEGKYGMRHMALIPFGIGLLILFVYYGLYFTSSSFREKLSRQTEEVVAEELTHEKEQKSV</sequence>
<organism evidence="2 3">
    <name type="scientific">Lacibacter cauensis</name>
    <dbReference type="NCBI Taxonomy" id="510947"/>
    <lineage>
        <taxon>Bacteria</taxon>
        <taxon>Pseudomonadati</taxon>
        <taxon>Bacteroidota</taxon>
        <taxon>Chitinophagia</taxon>
        <taxon>Chitinophagales</taxon>
        <taxon>Chitinophagaceae</taxon>
        <taxon>Lacibacter</taxon>
    </lineage>
</organism>
<dbReference type="RefSeq" id="WP_199758305.1">
    <property type="nucleotide sequence ID" value="NZ_VLLE01000006.1"/>
</dbReference>
<keyword evidence="1" id="KW-0812">Transmembrane</keyword>
<name>A0A562SD43_9BACT</name>
<evidence type="ECO:0000256" key="1">
    <source>
        <dbReference type="SAM" id="Phobius"/>
    </source>
</evidence>
<evidence type="ECO:0000313" key="3">
    <source>
        <dbReference type="Proteomes" id="UP000316167"/>
    </source>
</evidence>
<keyword evidence="3" id="KW-1185">Reference proteome</keyword>
<accession>A0A562SD43</accession>
<feature type="transmembrane region" description="Helical" evidence="1">
    <location>
        <begin position="67"/>
        <end position="88"/>
    </location>
</feature>
<proteinExistence type="predicted"/>
<dbReference type="EMBL" id="VLLE01000006">
    <property type="protein sequence ID" value="TWI79168.1"/>
    <property type="molecule type" value="Genomic_DNA"/>
</dbReference>
<keyword evidence="1" id="KW-1133">Transmembrane helix</keyword>